<dbReference type="Pfam" id="PF13561">
    <property type="entry name" value="adh_short_C2"/>
    <property type="match status" value="1"/>
</dbReference>
<dbReference type="GO" id="GO:0016491">
    <property type="term" value="F:oxidoreductase activity"/>
    <property type="evidence" value="ECO:0007669"/>
    <property type="project" value="UniProtKB-KW"/>
</dbReference>
<dbReference type="InterPro" id="IPR020904">
    <property type="entry name" value="Sc_DH/Rdtase_CS"/>
</dbReference>
<dbReference type="PANTHER" id="PTHR24321:SF8">
    <property type="entry name" value="ESTRADIOL 17-BETA-DEHYDROGENASE 8-RELATED"/>
    <property type="match status" value="1"/>
</dbReference>
<dbReference type="CDD" id="cd05233">
    <property type="entry name" value="SDR_c"/>
    <property type="match status" value="1"/>
</dbReference>
<dbReference type="PRINTS" id="PR00081">
    <property type="entry name" value="GDHRDH"/>
</dbReference>
<keyword evidence="2" id="KW-0560">Oxidoreductase</keyword>
<dbReference type="PANTHER" id="PTHR24321">
    <property type="entry name" value="DEHYDROGENASES, SHORT CHAIN"/>
    <property type="match status" value="1"/>
</dbReference>
<dbReference type="Gene3D" id="3.40.50.720">
    <property type="entry name" value="NAD(P)-binding Rossmann-like Domain"/>
    <property type="match status" value="1"/>
</dbReference>
<sequence length="260" mass="27946">MSLLSLKNKITIVTGGASGIGKAISLKFAAQGARIHVLELHIENSENLISEAANYSGSIKIHQCNVSNSKEVKAVVDAIISEEKTIDILVNNAGIAHVGNIENTSEEDLDRLYQVNIKGVYNCISACIPTMKSNNTGVILNMASIASSVGISDRFAYSMTKGAVLTMTYSVAKDYVANGIRCNCISPARVHTPFVDGFIKKNYPDKEQEMFEALSKTQPIGRMGMPEEIANLALFLCSDEAGFITGTDYPIDGGFIKLNG</sequence>
<dbReference type="AlphaFoldDB" id="A0A4Y8ASM0"/>
<evidence type="ECO:0000256" key="1">
    <source>
        <dbReference type="ARBA" id="ARBA00006484"/>
    </source>
</evidence>
<proteinExistence type="inferred from homology"/>
<dbReference type="SUPFAM" id="SSF51735">
    <property type="entry name" value="NAD(P)-binding Rossmann-fold domains"/>
    <property type="match status" value="1"/>
</dbReference>
<evidence type="ECO:0000313" key="3">
    <source>
        <dbReference type="EMBL" id="TEW73668.1"/>
    </source>
</evidence>
<evidence type="ECO:0000313" key="4">
    <source>
        <dbReference type="Proteomes" id="UP000298517"/>
    </source>
</evidence>
<dbReference type="PROSITE" id="PS00061">
    <property type="entry name" value="ADH_SHORT"/>
    <property type="match status" value="1"/>
</dbReference>
<dbReference type="OrthoDB" id="597477at2"/>
<reference evidence="3 4" key="1">
    <citation type="journal article" date="2011" name="J. Microbiol.">
        <title>Gramella jeungdoensis sp. nov., isolated from a solar saltern in Korea.</title>
        <authorList>
            <person name="Joung Y."/>
            <person name="Kim H."/>
            <person name="Jang T."/>
            <person name="Ahn T.S."/>
            <person name="Joh K."/>
        </authorList>
    </citation>
    <scope>NUCLEOTIDE SEQUENCE [LARGE SCALE GENOMIC DNA]</scope>
    <source>
        <strain evidence="3 4">KCTC 23123</strain>
    </source>
</reference>
<evidence type="ECO:0000256" key="2">
    <source>
        <dbReference type="ARBA" id="ARBA00023002"/>
    </source>
</evidence>
<dbReference type="EMBL" id="SNQI01000003">
    <property type="protein sequence ID" value="TEW73668.1"/>
    <property type="molecule type" value="Genomic_DNA"/>
</dbReference>
<dbReference type="FunFam" id="3.40.50.720:FF:000084">
    <property type="entry name" value="Short-chain dehydrogenase reductase"/>
    <property type="match status" value="1"/>
</dbReference>
<dbReference type="NCBIfam" id="NF005559">
    <property type="entry name" value="PRK07231.1"/>
    <property type="match status" value="1"/>
</dbReference>
<dbReference type="RefSeq" id="WP_134248069.1">
    <property type="nucleotide sequence ID" value="NZ_SNQI01000003.1"/>
</dbReference>
<keyword evidence="4" id="KW-1185">Reference proteome</keyword>
<comment type="similarity">
    <text evidence="1">Belongs to the short-chain dehydrogenases/reductases (SDR) family.</text>
</comment>
<dbReference type="InterPro" id="IPR002347">
    <property type="entry name" value="SDR_fam"/>
</dbReference>
<dbReference type="InterPro" id="IPR036291">
    <property type="entry name" value="NAD(P)-bd_dom_sf"/>
</dbReference>
<name>A0A4Y8ASM0_9FLAO</name>
<comment type="caution">
    <text evidence="3">The sequence shown here is derived from an EMBL/GenBank/DDBJ whole genome shotgun (WGS) entry which is preliminary data.</text>
</comment>
<gene>
    <name evidence="3" type="ORF">E2488_09280</name>
</gene>
<protein>
    <submittedName>
        <fullName evidence="3">SDR family oxidoreductase</fullName>
    </submittedName>
</protein>
<dbReference type="Proteomes" id="UP000298517">
    <property type="component" value="Unassembled WGS sequence"/>
</dbReference>
<dbReference type="PRINTS" id="PR00080">
    <property type="entry name" value="SDRFAMILY"/>
</dbReference>
<organism evidence="3 4">
    <name type="scientific">Gramella jeungdoensis</name>
    <dbReference type="NCBI Taxonomy" id="708091"/>
    <lineage>
        <taxon>Bacteria</taxon>
        <taxon>Pseudomonadati</taxon>
        <taxon>Bacteroidota</taxon>
        <taxon>Flavobacteriia</taxon>
        <taxon>Flavobacteriales</taxon>
        <taxon>Flavobacteriaceae</taxon>
        <taxon>Christiangramia</taxon>
    </lineage>
</organism>
<accession>A0A4Y8ASM0</accession>